<feature type="binding site" evidence="7">
    <location>
        <position position="147"/>
    </location>
    <ligand>
        <name>Mg(2+)</name>
        <dbReference type="ChEBI" id="CHEBI:18420"/>
        <label>1</label>
    </ligand>
</feature>
<dbReference type="AlphaFoldDB" id="A0A7R8ZYI9"/>
<dbReference type="PANTHER" id="PTHR22748">
    <property type="entry name" value="AP ENDONUCLEASE"/>
    <property type="match status" value="1"/>
</dbReference>
<evidence type="ECO:0000256" key="2">
    <source>
        <dbReference type="ARBA" id="ARBA00007092"/>
    </source>
</evidence>
<feature type="site" description="Transition state stabilizer" evidence="8">
    <location>
        <position position="149"/>
    </location>
</feature>
<proteinExistence type="inferred from homology"/>
<sequence length="217" mass="24647">MKIVSWNVNGIRAAVKKNFINEVIESGADIYCVQETKAQVDQVETALAELDGYHLYSNAAERKGYSGVSIFTKEAPINVMKDIGISEHDQEGRVLALEYDQFYMVNVYVPNSGSGLKRLDYRSTWDKDFGDYLAKLRQDKPVIITGDFNVAHSAIDLKNDKSNYNKTAGYTQTEIDGLDYILNKGFNQILQYVSTKGHHYEITLKQSRKHLLLVQEH</sequence>
<feature type="binding site" evidence="7">
    <location>
        <position position="7"/>
    </location>
    <ligand>
        <name>Mg(2+)</name>
        <dbReference type="ChEBI" id="CHEBI:18420"/>
        <label>1</label>
    </ligand>
</feature>
<evidence type="ECO:0000256" key="9">
    <source>
        <dbReference type="RuleBase" id="RU362131"/>
    </source>
</evidence>
<dbReference type="InterPro" id="IPR005135">
    <property type="entry name" value="Endo/exonuclease/phosphatase"/>
</dbReference>
<evidence type="ECO:0000313" key="11">
    <source>
        <dbReference type="EMBL" id="CAD7236680.1"/>
    </source>
</evidence>
<keyword evidence="6 7" id="KW-0460">Magnesium</keyword>
<dbReference type="EMBL" id="OB681007">
    <property type="protein sequence ID" value="CAD7236680.1"/>
    <property type="molecule type" value="Genomic_DNA"/>
</dbReference>
<comment type="similarity">
    <text evidence="2 9">Belongs to the DNA repair enzymes AP/ExoA family.</text>
</comment>
<dbReference type="GO" id="GO:0006284">
    <property type="term" value="P:base-excision repair"/>
    <property type="evidence" value="ECO:0007669"/>
    <property type="project" value="TreeGrafter"/>
</dbReference>
<evidence type="ECO:0000256" key="5">
    <source>
        <dbReference type="ARBA" id="ARBA00022801"/>
    </source>
</evidence>
<keyword evidence="7" id="KW-0464">Manganese</keyword>
<accession>A0A7R8ZYI9</accession>
<name>A0A7R8ZYI9_9CRUS</name>
<reference evidence="11" key="1">
    <citation type="submission" date="2020-11" db="EMBL/GenBank/DDBJ databases">
        <authorList>
            <person name="Tran Van P."/>
        </authorList>
    </citation>
    <scope>NUCLEOTIDE SEQUENCE</scope>
</reference>
<organism evidence="11">
    <name type="scientific">Cyprideis torosa</name>
    <dbReference type="NCBI Taxonomy" id="163714"/>
    <lineage>
        <taxon>Eukaryota</taxon>
        <taxon>Metazoa</taxon>
        <taxon>Ecdysozoa</taxon>
        <taxon>Arthropoda</taxon>
        <taxon>Crustacea</taxon>
        <taxon>Oligostraca</taxon>
        <taxon>Ostracoda</taxon>
        <taxon>Podocopa</taxon>
        <taxon>Podocopida</taxon>
        <taxon>Cytherocopina</taxon>
        <taxon>Cytheroidea</taxon>
        <taxon>Cytherideidae</taxon>
        <taxon>Cyprideis</taxon>
    </lineage>
</organism>
<dbReference type="CDD" id="cd09087">
    <property type="entry name" value="Ape1-like_AP-endo"/>
    <property type="match status" value="1"/>
</dbReference>
<dbReference type="GO" id="GO:0008081">
    <property type="term" value="F:phosphoric diester hydrolase activity"/>
    <property type="evidence" value="ECO:0007669"/>
    <property type="project" value="TreeGrafter"/>
</dbReference>
<dbReference type="Pfam" id="PF03372">
    <property type="entry name" value="Exo_endo_phos"/>
    <property type="match status" value="1"/>
</dbReference>
<dbReference type="InterPro" id="IPR004808">
    <property type="entry name" value="AP_endonuc_1"/>
</dbReference>
<dbReference type="NCBIfam" id="TIGR00633">
    <property type="entry name" value="xth"/>
    <property type="match status" value="1"/>
</dbReference>
<dbReference type="GO" id="GO:0046872">
    <property type="term" value="F:metal ion binding"/>
    <property type="evidence" value="ECO:0007669"/>
    <property type="project" value="UniProtKB-KW"/>
</dbReference>
<keyword evidence="5" id="KW-0378">Hydrolase</keyword>
<evidence type="ECO:0000256" key="4">
    <source>
        <dbReference type="ARBA" id="ARBA00022723"/>
    </source>
</evidence>
<evidence type="ECO:0000256" key="6">
    <source>
        <dbReference type="ARBA" id="ARBA00022842"/>
    </source>
</evidence>
<comment type="cofactor">
    <cofactor evidence="7 9">
        <name>Mg(2+)</name>
        <dbReference type="ChEBI" id="CHEBI:18420"/>
    </cofactor>
    <cofactor evidence="7 9">
        <name>Mn(2+)</name>
        <dbReference type="ChEBI" id="CHEBI:29035"/>
    </cofactor>
    <text evidence="7 9">Probably binds two magnesium or manganese ions per subunit.</text>
</comment>
<dbReference type="NCBIfam" id="TIGR00195">
    <property type="entry name" value="exoDNase_III"/>
    <property type="match status" value="1"/>
</dbReference>
<feature type="non-terminal residue" evidence="11">
    <location>
        <position position="217"/>
    </location>
</feature>
<evidence type="ECO:0000256" key="1">
    <source>
        <dbReference type="ARBA" id="ARBA00000493"/>
    </source>
</evidence>
<dbReference type="Gene3D" id="3.60.10.10">
    <property type="entry name" value="Endonuclease/exonuclease/phosphatase"/>
    <property type="match status" value="1"/>
</dbReference>
<evidence type="ECO:0000256" key="8">
    <source>
        <dbReference type="PIRSR" id="PIRSR604808-3"/>
    </source>
</evidence>
<dbReference type="SUPFAM" id="SSF56219">
    <property type="entry name" value="DNase I-like"/>
    <property type="match status" value="1"/>
</dbReference>
<feature type="binding site" evidence="7">
    <location>
        <position position="149"/>
    </location>
    <ligand>
        <name>Mg(2+)</name>
        <dbReference type="ChEBI" id="CHEBI:18420"/>
        <label>1</label>
    </ligand>
</feature>
<dbReference type="GO" id="GO:0008311">
    <property type="term" value="F:double-stranded DNA 3'-5' DNA exonuclease activity"/>
    <property type="evidence" value="ECO:0007669"/>
    <property type="project" value="UniProtKB-EC"/>
</dbReference>
<protein>
    <recommendedName>
        <fullName evidence="3">exodeoxyribonuclease III</fullName>
        <ecNumber evidence="3">3.1.11.2</ecNumber>
    </recommendedName>
</protein>
<evidence type="ECO:0000256" key="3">
    <source>
        <dbReference type="ARBA" id="ARBA00012115"/>
    </source>
</evidence>
<dbReference type="InterPro" id="IPR036691">
    <property type="entry name" value="Endo/exonu/phosph_ase_sf"/>
</dbReference>
<dbReference type="PANTHER" id="PTHR22748:SF6">
    <property type="entry name" value="DNA-(APURINIC OR APYRIMIDINIC SITE) ENDONUCLEASE"/>
    <property type="match status" value="1"/>
</dbReference>
<feature type="domain" description="Endonuclease/exonuclease/phosphatase" evidence="10">
    <location>
        <begin position="4"/>
        <end position="184"/>
    </location>
</feature>
<evidence type="ECO:0000256" key="7">
    <source>
        <dbReference type="PIRSR" id="PIRSR604808-2"/>
    </source>
</evidence>
<gene>
    <name evidence="11" type="ORF">CTOB1V02_LOCUS14495</name>
</gene>
<dbReference type="PROSITE" id="PS51435">
    <property type="entry name" value="AP_NUCLEASE_F1_4"/>
    <property type="match status" value="1"/>
</dbReference>
<keyword evidence="9" id="KW-0227">DNA damage</keyword>
<evidence type="ECO:0000259" key="10">
    <source>
        <dbReference type="Pfam" id="PF03372"/>
    </source>
</evidence>
<dbReference type="OrthoDB" id="498125at2759"/>
<keyword evidence="4 7" id="KW-0479">Metal-binding</keyword>
<feature type="binding site" evidence="7">
    <location>
        <position position="35"/>
    </location>
    <ligand>
        <name>Mg(2+)</name>
        <dbReference type="ChEBI" id="CHEBI:18420"/>
        <label>1</label>
    </ligand>
</feature>
<keyword evidence="9" id="KW-0234">DNA repair</keyword>
<comment type="catalytic activity">
    <reaction evidence="1">
        <text>Exonucleolytic cleavage in the 3'- to 5'-direction to yield nucleoside 5'-phosphates.</text>
        <dbReference type="EC" id="3.1.11.2"/>
    </reaction>
</comment>
<dbReference type="GO" id="GO:0003906">
    <property type="term" value="F:DNA-(apurinic or apyrimidinic site) endonuclease activity"/>
    <property type="evidence" value="ECO:0007669"/>
    <property type="project" value="TreeGrafter"/>
</dbReference>
<dbReference type="EC" id="3.1.11.2" evidence="3"/>